<dbReference type="FunFam" id="3.30.160.60:FF:000606">
    <property type="entry name" value="C2H2 transcription factor, putative"/>
    <property type="match status" value="1"/>
</dbReference>
<feature type="compositionally biased region" description="Polar residues" evidence="8">
    <location>
        <begin position="220"/>
        <end position="234"/>
    </location>
</feature>
<feature type="compositionally biased region" description="Low complexity" evidence="8">
    <location>
        <begin position="242"/>
        <end position="256"/>
    </location>
</feature>
<dbReference type="PROSITE" id="PS50157">
    <property type="entry name" value="ZINC_FINGER_C2H2_2"/>
    <property type="match status" value="2"/>
</dbReference>
<keyword evidence="11" id="KW-1185">Reference proteome</keyword>
<dbReference type="Proteomes" id="UP000184330">
    <property type="component" value="Unassembled WGS sequence"/>
</dbReference>
<proteinExistence type="predicted"/>
<evidence type="ECO:0000259" key="9">
    <source>
        <dbReference type="PROSITE" id="PS50157"/>
    </source>
</evidence>
<feature type="domain" description="C2H2-type" evidence="9">
    <location>
        <begin position="137"/>
        <end position="167"/>
    </location>
</feature>
<reference evidence="10 11" key="1">
    <citation type="submission" date="2016-03" db="EMBL/GenBank/DDBJ databases">
        <authorList>
            <person name="Ploux O."/>
        </authorList>
    </citation>
    <scope>NUCLEOTIDE SEQUENCE [LARGE SCALE GENOMIC DNA]</scope>
    <source>
        <strain evidence="10 11">UAMH 11012</strain>
    </source>
</reference>
<protein>
    <submittedName>
        <fullName evidence="10">Related to transcription factor RGM1</fullName>
    </submittedName>
</protein>
<feature type="compositionally biased region" description="Polar residues" evidence="8">
    <location>
        <begin position="200"/>
        <end position="210"/>
    </location>
</feature>
<feature type="region of interest" description="Disordered" evidence="8">
    <location>
        <begin position="308"/>
        <end position="350"/>
    </location>
</feature>
<feature type="region of interest" description="Disordered" evidence="8">
    <location>
        <begin position="382"/>
        <end position="403"/>
    </location>
</feature>
<dbReference type="GO" id="GO:0008270">
    <property type="term" value="F:zinc ion binding"/>
    <property type="evidence" value="ECO:0007669"/>
    <property type="project" value="UniProtKB-KW"/>
</dbReference>
<evidence type="ECO:0000256" key="4">
    <source>
        <dbReference type="ARBA" id="ARBA00022771"/>
    </source>
</evidence>
<name>A0A1L7WYC7_9HELO</name>
<feature type="region of interest" description="Disordered" evidence="8">
    <location>
        <begin position="472"/>
        <end position="518"/>
    </location>
</feature>
<dbReference type="InterPro" id="IPR036236">
    <property type="entry name" value="Znf_C2H2_sf"/>
</dbReference>
<feature type="compositionally biased region" description="Pro residues" evidence="8">
    <location>
        <begin position="62"/>
        <end position="73"/>
    </location>
</feature>
<dbReference type="GO" id="GO:0000978">
    <property type="term" value="F:RNA polymerase II cis-regulatory region sequence-specific DNA binding"/>
    <property type="evidence" value="ECO:0007669"/>
    <property type="project" value="InterPro"/>
</dbReference>
<evidence type="ECO:0000256" key="2">
    <source>
        <dbReference type="ARBA" id="ARBA00022723"/>
    </source>
</evidence>
<dbReference type="AlphaFoldDB" id="A0A1L7WYC7"/>
<feature type="region of interest" description="Disordered" evidence="8">
    <location>
        <begin position="532"/>
        <end position="685"/>
    </location>
</feature>
<dbReference type="GO" id="GO:0000981">
    <property type="term" value="F:DNA-binding transcription factor activity, RNA polymerase II-specific"/>
    <property type="evidence" value="ECO:0007669"/>
    <property type="project" value="InterPro"/>
</dbReference>
<evidence type="ECO:0000256" key="1">
    <source>
        <dbReference type="ARBA" id="ARBA00004123"/>
    </source>
</evidence>
<evidence type="ECO:0000313" key="11">
    <source>
        <dbReference type="Proteomes" id="UP000184330"/>
    </source>
</evidence>
<evidence type="ECO:0000256" key="3">
    <source>
        <dbReference type="ARBA" id="ARBA00022737"/>
    </source>
</evidence>
<keyword evidence="3" id="KW-0677">Repeat</keyword>
<dbReference type="GO" id="GO:0000785">
    <property type="term" value="C:chromatin"/>
    <property type="evidence" value="ECO:0007669"/>
    <property type="project" value="TreeGrafter"/>
</dbReference>
<evidence type="ECO:0000313" key="10">
    <source>
        <dbReference type="EMBL" id="CZR57770.1"/>
    </source>
</evidence>
<evidence type="ECO:0000256" key="7">
    <source>
        <dbReference type="PROSITE-ProRule" id="PRU00042"/>
    </source>
</evidence>
<feature type="compositionally biased region" description="Low complexity" evidence="8">
    <location>
        <begin position="382"/>
        <end position="400"/>
    </location>
</feature>
<feature type="domain" description="C2H2-type" evidence="9">
    <location>
        <begin position="168"/>
        <end position="195"/>
    </location>
</feature>
<dbReference type="InterPro" id="IPR013087">
    <property type="entry name" value="Znf_C2H2_type"/>
</dbReference>
<dbReference type="SUPFAM" id="SSF57667">
    <property type="entry name" value="beta-beta-alpha zinc fingers"/>
    <property type="match status" value="1"/>
</dbReference>
<dbReference type="Gene3D" id="3.30.160.60">
    <property type="entry name" value="Classic Zinc Finger"/>
    <property type="match status" value="2"/>
</dbReference>
<feature type="region of interest" description="Disordered" evidence="8">
    <location>
        <begin position="189"/>
        <end position="264"/>
    </location>
</feature>
<feature type="compositionally biased region" description="Acidic residues" evidence="8">
    <location>
        <begin position="101"/>
        <end position="118"/>
    </location>
</feature>
<feature type="compositionally biased region" description="Polar residues" evidence="8">
    <location>
        <begin position="613"/>
        <end position="625"/>
    </location>
</feature>
<dbReference type="EMBL" id="FJOG01000010">
    <property type="protein sequence ID" value="CZR57770.1"/>
    <property type="molecule type" value="Genomic_DNA"/>
</dbReference>
<feature type="compositionally biased region" description="Polar residues" evidence="8">
    <location>
        <begin position="22"/>
        <end position="40"/>
    </location>
</feature>
<keyword evidence="5" id="KW-0862">Zinc</keyword>
<gene>
    <name evidence="10" type="ORF">PAC_07659</name>
</gene>
<accession>A0A1L7WYC7</accession>
<dbReference type="PANTHER" id="PTHR40626:SF11">
    <property type="entry name" value="ZINC FINGER PROTEIN YPR022C"/>
    <property type="match status" value="1"/>
</dbReference>
<feature type="compositionally biased region" description="Basic and acidic residues" evidence="8">
    <location>
        <begin position="77"/>
        <end position="86"/>
    </location>
</feature>
<dbReference type="PANTHER" id="PTHR40626">
    <property type="entry name" value="MIP31509P"/>
    <property type="match status" value="1"/>
</dbReference>
<organism evidence="10 11">
    <name type="scientific">Phialocephala subalpina</name>
    <dbReference type="NCBI Taxonomy" id="576137"/>
    <lineage>
        <taxon>Eukaryota</taxon>
        <taxon>Fungi</taxon>
        <taxon>Dikarya</taxon>
        <taxon>Ascomycota</taxon>
        <taxon>Pezizomycotina</taxon>
        <taxon>Leotiomycetes</taxon>
        <taxon>Helotiales</taxon>
        <taxon>Mollisiaceae</taxon>
        <taxon>Phialocephala</taxon>
        <taxon>Phialocephala fortinii species complex</taxon>
    </lineage>
</organism>
<dbReference type="STRING" id="576137.A0A1L7WYC7"/>
<evidence type="ECO:0000256" key="8">
    <source>
        <dbReference type="SAM" id="MobiDB-lite"/>
    </source>
</evidence>
<dbReference type="InterPro" id="IPR051059">
    <property type="entry name" value="VerF-like"/>
</dbReference>
<evidence type="ECO:0000256" key="5">
    <source>
        <dbReference type="ARBA" id="ARBA00022833"/>
    </source>
</evidence>
<feature type="compositionally biased region" description="Polar residues" evidence="8">
    <location>
        <begin position="1"/>
        <end position="12"/>
    </location>
</feature>
<comment type="subcellular location">
    <subcellularLocation>
        <location evidence="1">Nucleus</location>
    </subcellularLocation>
</comment>
<feature type="compositionally biased region" description="Low complexity" evidence="8">
    <location>
        <begin position="534"/>
        <end position="555"/>
    </location>
</feature>
<sequence length="732" mass="79800">MATFRPVNTTLVPDNHGRNGEETNPLTPRPNTAPTTQVQQMMRDDATTPTRANFGTLASQRPLPPASPFPATIPAPAHDETPKQELNRGNSQYSAKSRDSDDVEMGDSDGEEGSDDDASVNADGTRSSKKKTKAQRFFCQDYPPCNLSFTRSEHLARHIRKHTGERPFQCHCSRRFSRLDNLRQHAQTVHQNEEIPQDSLAATGTRFQRQVRTDRVRTPGSRSRAGTTGSQTGQIRGHQRNSLSTSSIGSISSVYSQPGDMRRRPAPLVMAGGERQRFSQEIYTRPDSPSGQYQFRPHSPGGFSTPTSATFSTGQNSPRWGSGMQSPISSHSRTNSTNIYGHRTPGRRLSVPSVNNPFQSPHGNSYGPPALGMAPGNAGTYSPSGSMISSPTTSTSGSTWSRRESMSSAADEAWRRRTWHPDSRSATFDSGFTSRLQQVTTPNYYSNGPPPAAPTVLPSNAPPLQSMRLPGIESFDPLPRPTTPVRRQPSPMMIDTPSRVPVAPPEQYQERPRSQHWDQGINRNMNRLDLSQGTPPTDAASSWAADAHRAVQAQAEQSRAQPAVRFEESAYSVRPQTSGGAYQQHRVSAPPAPVTPREAKRMGWYHGPVVPSQPVQRTSPADSSGSEGGIPGTPSSSNVVEYNPGIVHSNGWVENRNGNIPPQHDPRAMQANGYAPYPPQNGADPSYTYAPGNPQGRVQQHQQQIPKSSGDMLRLEALVAVATSEENATTAY</sequence>
<dbReference type="OrthoDB" id="624345at2759"/>
<feature type="compositionally biased region" description="Polar residues" evidence="8">
    <location>
        <begin position="308"/>
        <end position="339"/>
    </location>
</feature>
<keyword evidence="4 7" id="KW-0863">Zinc-finger</keyword>
<feature type="region of interest" description="Disordered" evidence="8">
    <location>
        <begin position="1"/>
        <end position="134"/>
    </location>
</feature>
<dbReference type="GO" id="GO:0005634">
    <property type="term" value="C:nucleus"/>
    <property type="evidence" value="ECO:0007669"/>
    <property type="project" value="UniProtKB-SubCell"/>
</dbReference>
<keyword evidence="2" id="KW-0479">Metal-binding</keyword>
<keyword evidence="6" id="KW-0539">Nucleus</keyword>
<feature type="compositionally biased region" description="Polar residues" evidence="8">
    <location>
        <begin position="47"/>
        <end position="59"/>
    </location>
</feature>
<evidence type="ECO:0000256" key="6">
    <source>
        <dbReference type="ARBA" id="ARBA00023242"/>
    </source>
</evidence>